<dbReference type="InterPro" id="IPR011009">
    <property type="entry name" value="Kinase-like_dom_sf"/>
</dbReference>
<dbReference type="InterPro" id="IPR020894">
    <property type="entry name" value="Cadherin_CS"/>
</dbReference>
<dbReference type="PROSITE" id="PS00107">
    <property type="entry name" value="PROTEIN_KINASE_ATP"/>
    <property type="match status" value="1"/>
</dbReference>
<sequence>MDLSQLLSVRGAIFAAMFIQGSCLLFSQRNVNIIIPIFYPPGVSFYKLFGIPTDNISPSGGRAVNYQITSVFLQEKDGSQHQRKDLFKFNPSTGHLALAKPLEPKGQYIGTNFTIRLQASKGNIYSSSSYVFSGSITNANGLCRPSFQFCFSTSIAEYDIPESFDPDIIFDQLRPQTITHVCPSYEAQYTVNKGNSVVAVDSTNGSLSLSSYLDADQHEAIQEFEIQCTVRSKNGVRPSEPFILKGKINVLDVNDNAPYKPKNVHSVIDIDVNDIEEEGSYIPFQFNVFDKDSAAVNNVNARIENDPLGFFKVRITEVYDRAVKKETFLVIRVKTVKSLAFPGPDYNISVIIEDRSVWKKKDNKVIYHVHIFNKTSETAAIYPVTISRLATVFSRVLQPVPVKITDHWAFELTSEKDIFKVTPKSGIIYVADTERLKIVEGGEMPLNLSWTVKNKKEKNTVQVVVNITDDDHNFFSEKCDSCAINDGKDTCLASCGIGTTRSHCSWRENQYKTSPTTKYATCSPDLMTCPDGVCDELEKLDDHICPQDCCEKIEGGSVAFPNNDSKRGIEMAVGTCTCIAIKICKCEEPPSYDIVTNRSNVLEADGGLLNKRITPKLLTEDVDDVATDAGKENSDYFVSGIINTTTCGEECVTLILLALCSAVVVCVLFILISGIKKYRNKAKNKYVESRMSLSVVPSDYVDDRSSSMHDPHQVANETSTGSESKSLGDAQWEFPRDKLIIEETLGEGEFGRVMRAQAWNINGQNGYSTVAVKMLKGEESLSEQRDLLSEFNMLKEVSHPNVIKLLGACTQKGGPLYIIVEYAEFGSLRSYLRKNRSSGFECNDVNMFQVGNPMYFSDSGDICHRSSAKLTKRDLVSFAWQIAKGMAYLSDMKLIHRDLAARNLLLAEGNVIKISDFGLSRDVYEGDTYLKKTKGRVPVKWMALESLEDHIYTSKSDVWSFGVVLWEIVTLGASPYPGVQLERLYHLLKAGYRMEQPDTCSDKLYDIMLMCWRENPYNRPSFKDLVHRLDMMLQESAEYLDLSPIQTEGNSTPFWTDDEHLSLVTPPGIEKRGEKTVQYSNVYQPSTTDETICQTTSQESDCIRLISKNPEESLRSDVIGDATL</sequence>
<gene>
    <name evidence="11" type="primary">LOC106464932</name>
</gene>
<evidence type="ECO:0000256" key="2">
    <source>
        <dbReference type="ARBA" id="ARBA00023136"/>
    </source>
</evidence>
<feature type="domain" description="Protein kinase" evidence="8">
    <location>
        <begin position="739"/>
        <end position="1033"/>
    </location>
</feature>
<evidence type="ECO:0000313" key="10">
    <source>
        <dbReference type="Proteomes" id="UP000694941"/>
    </source>
</evidence>
<dbReference type="Pfam" id="PF07714">
    <property type="entry name" value="PK_Tyr_Ser-Thr"/>
    <property type="match status" value="1"/>
</dbReference>
<dbReference type="PROSITE" id="PS00109">
    <property type="entry name" value="PROTEIN_KINASE_TYR"/>
    <property type="match status" value="1"/>
</dbReference>
<dbReference type="PANTHER" id="PTHR24416:SF617">
    <property type="entry name" value="RET ONCOGENE, ISOFORM A"/>
    <property type="match status" value="1"/>
</dbReference>
<dbReference type="Gene3D" id="3.30.200.20">
    <property type="entry name" value="Phosphorylase Kinase, domain 1"/>
    <property type="match status" value="1"/>
</dbReference>
<dbReference type="PROSITE" id="PS00232">
    <property type="entry name" value="CADHERIN_1"/>
    <property type="match status" value="1"/>
</dbReference>
<keyword evidence="5" id="KW-0067">ATP-binding</keyword>
<dbReference type="InterPro" id="IPR017441">
    <property type="entry name" value="Protein_kinase_ATP_BS"/>
</dbReference>
<comment type="catalytic activity">
    <reaction evidence="3">
        <text>L-tyrosyl-[protein] + ATP = O-phospho-L-tyrosyl-[protein] + ADP + H(+)</text>
        <dbReference type="Rhea" id="RHEA:10596"/>
        <dbReference type="Rhea" id="RHEA-COMP:10136"/>
        <dbReference type="Rhea" id="RHEA-COMP:20101"/>
        <dbReference type="ChEBI" id="CHEBI:15378"/>
        <dbReference type="ChEBI" id="CHEBI:30616"/>
        <dbReference type="ChEBI" id="CHEBI:46858"/>
        <dbReference type="ChEBI" id="CHEBI:61978"/>
        <dbReference type="ChEBI" id="CHEBI:456216"/>
        <dbReference type="EC" id="2.7.10.1"/>
    </reaction>
</comment>
<feature type="compositionally biased region" description="Polar residues" evidence="6">
    <location>
        <begin position="715"/>
        <end position="725"/>
    </location>
</feature>
<protein>
    <submittedName>
        <fullName evidence="11">Proto-oncogene tyrosine-protein kinase receptor Ret-like</fullName>
    </submittedName>
</protein>
<dbReference type="Gene3D" id="1.10.510.10">
    <property type="entry name" value="Transferase(Phosphotransferase) domain 1"/>
    <property type="match status" value="1"/>
</dbReference>
<dbReference type="Gene3D" id="2.60.40.60">
    <property type="entry name" value="Cadherins"/>
    <property type="match status" value="1"/>
</dbReference>
<evidence type="ECO:0000256" key="5">
    <source>
        <dbReference type="PROSITE-ProRule" id="PRU10141"/>
    </source>
</evidence>
<evidence type="ECO:0000256" key="4">
    <source>
        <dbReference type="PROSITE-ProRule" id="PRU00043"/>
    </source>
</evidence>
<feature type="binding site" evidence="5">
    <location>
        <position position="773"/>
    </location>
    <ligand>
        <name>ATP</name>
        <dbReference type="ChEBI" id="CHEBI:30616"/>
    </ligand>
</feature>
<dbReference type="InterPro" id="IPR002126">
    <property type="entry name" value="Cadherin-like_dom"/>
</dbReference>
<keyword evidence="2 7" id="KW-0472">Membrane</keyword>
<accession>A0ABM1BEU4</accession>
<feature type="domain" description="Cadherin" evidence="9">
    <location>
        <begin position="165"/>
        <end position="260"/>
    </location>
</feature>
<dbReference type="RefSeq" id="XP_013780560.2">
    <property type="nucleotide sequence ID" value="XM_013925106.2"/>
</dbReference>
<feature type="compositionally biased region" description="Basic and acidic residues" evidence="6">
    <location>
        <begin position="702"/>
        <end position="712"/>
    </location>
</feature>
<dbReference type="SUPFAM" id="SSF56112">
    <property type="entry name" value="Protein kinase-like (PK-like)"/>
    <property type="match status" value="1"/>
</dbReference>
<dbReference type="InterPro" id="IPR000719">
    <property type="entry name" value="Prot_kinase_dom"/>
</dbReference>
<dbReference type="PANTHER" id="PTHR24416">
    <property type="entry name" value="TYROSINE-PROTEIN KINASE RECEPTOR"/>
    <property type="match status" value="1"/>
</dbReference>
<keyword evidence="4" id="KW-0106">Calcium</keyword>
<dbReference type="PROSITE" id="PS50011">
    <property type="entry name" value="PROTEIN_KINASE_DOM"/>
    <property type="match status" value="1"/>
</dbReference>
<dbReference type="SMART" id="SM00219">
    <property type="entry name" value="TyrKc"/>
    <property type="match status" value="1"/>
</dbReference>
<evidence type="ECO:0000256" key="1">
    <source>
        <dbReference type="ARBA" id="ARBA00004167"/>
    </source>
</evidence>
<evidence type="ECO:0000259" key="8">
    <source>
        <dbReference type="PROSITE" id="PS50011"/>
    </source>
</evidence>
<evidence type="ECO:0000256" key="3">
    <source>
        <dbReference type="ARBA" id="ARBA00051243"/>
    </source>
</evidence>
<dbReference type="PRINTS" id="PR00109">
    <property type="entry name" value="TYRKINASE"/>
</dbReference>
<dbReference type="PROSITE" id="PS50268">
    <property type="entry name" value="CADHERIN_2"/>
    <property type="match status" value="1"/>
</dbReference>
<dbReference type="InterPro" id="IPR055162">
    <property type="entry name" value="RET_CRD"/>
</dbReference>
<keyword evidence="7" id="KW-1133">Transmembrane helix</keyword>
<dbReference type="Proteomes" id="UP000694941">
    <property type="component" value="Unplaced"/>
</dbReference>
<dbReference type="InterPro" id="IPR050122">
    <property type="entry name" value="RTK"/>
</dbReference>
<evidence type="ECO:0000259" key="9">
    <source>
        <dbReference type="PROSITE" id="PS50268"/>
    </source>
</evidence>
<evidence type="ECO:0000256" key="6">
    <source>
        <dbReference type="SAM" id="MobiDB-lite"/>
    </source>
</evidence>
<dbReference type="InterPro" id="IPR020635">
    <property type="entry name" value="Tyr_kinase_cat_dom"/>
</dbReference>
<reference evidence="11" key="1">
    <citation type="submission" date="2025-08" db="UniProtKB">
        <authorList>
            <consortium name="RefSeq"/>
        </authorList>
    </citation>
    <scope>IDENTIFICATION</scope>
    <source>
        <tissue evidence="11">Muscle</tissue>
    </source>
</reference>
<keyword evidence="5" id="KW-0547">Nucleotide-binding</keyword>
<evidence type="ECO:0000313" key="11">
    <source>
        <dbReference type="RefSeq" id="XP_013780560.2"/>
    </source>
</evidence>
<dbReference type="InterPro" id="IPR008266">
    <property type="entry name" value="Tyr_kinase_AS"/>
</dbReference>
<dbReference type="InterPro" id="IPR001245">
    <property type="entry name" value="Ser-Thr/Tyr_kinase_cat_dom"/>
</dbReference>
<comment type="subcellular location">
    <subcellularLocation>
        <location evidence="1">Membrane</location>
        <topology evidence="1">Single-pass membrane protein</topology>
    </subcellularLocation>
</comment>
<feature type="region of interest" description="Disordered" evidence="6">
    <location>
        <begin position="702"/>
        <end position="728"/>
    </location>
</feature>
<organism evidence="10 11">
    <name type="scientific">Limulus polyphemus</name>
    <name type="common">Atlantic horseshoe crab</name>
    <dbReference type="NCBI Taxonomy" id="6850"/>
    <lineage>
        <taxon>Eukaryota</taxon>
        <taxon>Metazoa</taxon>
        <taxon>Ecdysozoa</taxon>
        <taxon>Arthropoda</taxon>
        <taxon>Chelicerata</taxon>
        <taxon>Merostomata</taxon>
        <taxon>Xiphosura</taxon>
        <taxon>Limulidae</taxon>
        <taxon>Limulus</taxon>
    </lineage>
</organism>
<name>A0ABM1BEU4_LIMPO</name>
<feature type="transmembrane region" description="Helical" evidence="7">
    <location>
        <begin position="652"/>
        <end position="675"/>
    </location>
</feature>
<proteinExistence type="predicted"/>
<dbReference type="CDD" id="cd11304">
    <property type="entry name" value="Cadherin_repeat"/>
    <property type="match status" value="1"/>
</dbReference>
<keyword evidence="10" id="KW-1185">Reference proteome</keyword>
<keyword evidence="7" id="KW-0812">Transmembrane</keyword>
<dbReference type="GeneID" id="106464932"/>
<dbReference type="Pfam" id="PF22540">
    <property type="entry name" value="RET_CRD"/>
    <property type="match status" value="1"/>
</dbReference>
<evidence type="ECO:0000256" key="7">
    <source>
        <dbReference type="SAM" id="Phobius"/>
    </source>
</evidence>